<protein>
    <submittedName>
        <fullName evidence="2">Uncharacterized protein</fullName>
    </submittedName>
</protein>
<dbReference type="GeneID" id="5880434"/>
<dbReference type="OMA" id="ATMFMAR"/>
<dbReference type="GO" id="GO:0005085">
    <property type="term" value="F:guanyl-nucleotide exchange factor activity"/>
    <property type="evidence" value="ECO:0007669"/>
    <property type="project" value="InterPro"/>
</dbReference>
<dbReference type="eggNOG" id="ENOG502REAU">
    <property type="taxonomic scope" value="Eukaryota"/>
</dbReference>
<dbReference type="Proteomes" id="UP000008076">
    <property type="component" value="Unassembled WGS sequence"/>
</dbReference>
<accession>B0EAX6</accession>
<dbReference type="VEuPathDB" id="AmoebaDB:EDI_013020"/>
<dbReference type="InterPro" id="IPR023578">
    <property type="entry name" value="Ras_GEF_dom_sf"/>
</dbReference>
<dbReference type="OrthoDB" id="29375at2759"/>
<proteinExistence type="predicted"/>
<evidence type="ECO:0000256" key="1">
    <source>
        <dbReference type="SAM" id="Coils"/>
    </source>
</evidence>
<reference evidence="3" key="1">
    <citation type="submission" date="2007-12" db="EMBL/GenBank/DDBJ databases">
        <title>Annotation of Entamoeba dispar SAW760.</title>
        <authorList>
            <person name="Lorenzi H."/>
            <person name="Inman J."/>
            <person name="Schobel S."/>
            <person name="Amedeo P."/>
            <person name="Caler E."/>
        </authorList>
    </citation>
    <scope>NUCLEOTIDE SEQUENCE [LARGE SCALE GENOMIC DNA]</scope>
    <source>
        <strain evidence="3">ATCC PRA-260 / SAW760</strain>
    </source>
</reference>
<keyword evidence="1" id="KW-0175">Coiled coil</keyword>
<organism evidence="3">
    <name type="scientific">Entamoeba dispar (strain ATCC PRA-260 / SAW760)</name>
    <dbReference type="NCBI Taxonomy" id="370354"/>
    <lineage>
        <taxon>Eukaryota</taxon>
        <taxon>Amoebozoa</taxon>
        <taxon>Evosea</taxon>
        <taxon>Archamoebae</taxon>
        <taxon>Mastigamoebida</taxon>
        <taxon>Entamoebidae</taxon>
        <taxon>Entamoeba</taxon>
    </lineage>
</organism>
<dbReference type="AlphaFoldDB" id="B0EAX6"/>
<dbReference type="InterPro" id="IPR036964">
    <property type="entry name" value="RASGEF_cat_dom_sf"/>
</dbReference>
<evidence type="ECO:0000313" key="2">
    <source>
        <dbReference type="EMBL" id="EDR28318.1"/>
    </source>
</evidence>
<dbReference type="RefSeq" id="XP_001735479.1">
    <property type="nucleotide sequence ID" value="XM_001735427.1"/>
</dbReference>
<name>B0EAX6_ENTDS</name>
<dbReference type="EMBL" id="DS548519">
    <property type="protein sequence ID" value="EDR28318.1"/>
    <property type="molecule type" value="Genomic_DNA"/>
</dbReference>
<dbReference type="SUPFAM" id="SSF48366">
    <property type="entry name" value="Ras GEF"/>
    <property type="match status" value="1"/>
</dbReference>
<dbReference type="GO" id="GO:0007264">
    <property type="term" value="P:small GTPase-mediated signal transduction"/>
    <property type="evidence" value="ECO:0007669"/>
    <property type="project" value="InterPro"/>
</dbReference>
<sequence length="719" mass="82019">MEDLPDIEYKHFPILSLSDIDLYTSSEDTQDKEQTDSTEELSDDEIDLEEMNRTFSRVSLQGTTTFSNEINKQPSLLKIKKMSSALQMGNEIIEQQRRQTENKLSLTTEKSYERIEDNKLQINNEEDVKEEKESDECLNNVCYSVGTIGSAAAIESNEDIDNIIDIIDTANSPKFSLSDFIKTQLSTEDIVSELNQWHGEDDKFYLIISELNSIYFSSFLVRYLGALRPLLDFTPRNTLSHSIKNSLQRISAKITSSPRSNSPSPSELTEEYCIKLLQNIKDIQQQEILENLISLNKGRELLSFASNYQMKEIPSSPSDCALMLLFVINEYNMGFFTPTLPSKPDYNKLQMNELRAMILSLSKKQKTIIEGILELSDVPYIQILALFGLFNSGQSAMERTNALPQACCMYEVLMNRRIYLMEGVINGISIANKQINLCTLQALINKMSILDDKMLTIICQTHSLFCDSEEFIEKLRTRRFYHSIEIYRNVFKDIDKEINIPLPITVESLYNILLPYLDSPKVLAQAITIVFSNALCLINPVDFIVEESKGTMFYIQTVDLFQQTLCHILQTKPSSVKHIIALGKELKDLNNFEGAGAVGLAISCRCSDAELKKLKSKYKQIITSLATMFRARTNVYTKILNAASFPKIPVYAFSKNVVEMSKAKPTFCEFYPDYIDFGGKCLPIGNICYLYKCCQMNPYQIKLNDDVLQNIIDKWIGFH</sequence>
<dbReference type="Gene3D" id="1.10.840.10">
    <property type="entry name" value="Ras guanine-nucleotide exchange factors catalytic domain"/>
    <property type="match status" value="1"/>
</dbReference>
<evidence type="ECO:0000313" key="3">
    <source>
        <dbReference type="Proteomes" id="UP000008076"/>
    </source>
</evidence>
<keyword evidence="3" id="KW-1185">Reference proteome</keyword>
<gene>
    <name evidence="2" type="ORF">EDI_013020</name>
</gene>
<dbReference type="KEGG" id="edi:EDI_013020"/>
<feature type="coiled-coil region" evidence="1">
    <location>
        <begin position="90"/>
        <end position="135"/>
    </location>
</feature>